<feature type="domain" description="Cytidylate kinase" evidence="9">
    <location>
        <begin position="6"/>
        <end position="220"/>
    </location>
</feature>
<dbReference type="GO" id="GO:0005524">
    <property type="term" value="F:ATP binding"/>
    <property type="evidence" value="ECO:0007669"/>
    <property type="project" value="UniProtKB-UniRule"/>
</dbReference>
<reference evidence="10" key="1">
    <citation type="submission" date="2023-05" db="EMBL/GenBank/DDBJ databases">
        <title>Anaerotaeda fermentans gen. nov., sp. nov., a novel anaerobic planctomycete of the new family within the order Sedimentisphaerales isolated from Taman Peninsula, Russia.</title>
        <authorList>
            <person name="Khomyakova M.A."/>
            <person name="Merkel A.Y."/>
            <person name="Slobodkin A.I."/>
        </authorList>
    </citation>
    <scope>NUCLEOTIDE SEQUENCE</scope>
    <source>
        <strain evidence="10">M17dextr</strain>
    </source>
</reference>
<dbReference type="EMBL" id="JASCXX010000013">
    <property type="protein sequence ID" value="MDI6449765.1"/>
    <property type="molecule type" value="Genomic_DNA"/>
</dbReference>
<dbReference type="InterPro" id="IPR011994">
    <property type="entry name" value="Cytidylate_kinase_dom"/>
</dbReference>
<dbReference type="GO" id="GO:0005829">
    <property type="term" value="C:cytosol"/>
    <property type="evidence" value="ECO:0007669"/>
    <property type="project" value="TreeGrafter"/>
</dbReference>
<dbReference type="InterPro" id="IPR027417">
    <property type="entry name" value="P-loop_NTPase"/>
</dbReference>
<sequence length="228" mass="24945">MALFVVTIDGPAASGKSTVARRVARRIGATFLDTGAMYRAVTFAAMQDAVDWSDEAQLVGVVERHAFAFEADDDTMRVFVDGVDVTDGIRDPDLTANVRHVAASPPMRARLVEMQRQFARRFGRVVTEGRDQGTVAFPDADVKFYLVADATERARRRKADLEAQGVAADLDELRRAIEARDRSDESRAVGPLKPAADAICVDTTRLTVDEVVEQLLNRINAGGEQPPE</sequence>
<dbReference type="RefSeq" id="WP_349245174.1">
    <property type="nucleotide sequence ID" value="NZ_JASCXX010000013.1"/>
</dbReference>
<evidence type="ECO:0000259" key="9">
    <source>
        <dbReference type="Pfam" id="PF02224"/>
    </source>
</evidence>
<dbReference type="Pfam" id="PF02224">
    <property type="entry name" value="Cytidylate_kin"/>
    <property type="match status" value="1"/>
</dbReference>
<evidence type="ECO:0000256" key="8">
    <source>
        <dbReference type="HAMAP-Rule" id="MF_00238"/>
    </source>
</evidence>
<organism evidence="10 11">
    <name type="scientific">Anaerobaca lacustris</name>
    <dbReference type="NCBI Taxonomy" id="3044600"/>
    <lineage>
        <taxon>Bacteria</taxon>
        <taxon>Pseudomonadati</taxon>
        <taxon>Planctomycetota</taxon>
        <taxon>Phycisphaerae</taxon>
        <taxon>Sedimentisphaerales</taxon>
        <taxon>Anaerobacaceae</taxon>
        <taxon>Anaerobaca</taxon>
    </lineage>
</organism>
<dbReference type="NCBIfam" id="TIGR00017">
    <property type="entry name" value="cmk"/>
    <property type="match status" value="1"/>
</dbReference>
<dbReference type="GO" id="GO:0036431">
    <property type="term" value="F:dCMP kinase activity"/>
    <property type="evidence" value="ECO:0007669"/>
    <property type="project" value="InterPro"/>
</dbReference>
<evidence type="ECO:0000256" key="4">
    <source>
        <dbReference type="ARBA" id="ARBA00022777"/>
    </source>
</evidence>
<comment type="subcellular location">
    <subcellularLocation>
        <location evidence="8">Cytoplasm</location>
    </subcellularLocation>
</comment>
<dbReference type="CDD" id="cd02020">
    <property type="entry name" value="CMPK"/>
    <property type="match status" value="1"/>
</dbReference>
<evidence type="ECO:0000256" key="1">
    <source>
        <dbReference type="ARBA" id="ARBA00009427"/>
    </source>
</evidence>
<dbReference type="HAMAP" id="MF_00238">
    <property type="entry name" value="Cytidyl_kinase_type1"/>
    <property type="match status" value="1"/>
</dbReference>
<comment type="catalytic activity">
    <reaction evidence="7 8">
        <text>CMP + ATP = CDP + ADP</text>
        <dbReference type="Rhea" id="RHEA:11600"/>
        <dbReference type="ChEBI" id="CHEBI:30616"/>
        <dbReference type="ChEBI" id="CHEBI:58069"/>
        <dbReference type="ChEBI" id="CHEBI:60377"/>
        <dbReference type="ChEBI" id="CHEBI:456216"/>
        <dbReference type="EC" id="2.7.4.25"/>
    </reaction>
</comment>
<dbReference type="SUPFAM" id="SSF52540">
    <property type="entry name" value="P-loop containing nucleoside triphosphate hydrolases"/>
    <property type="match status" value="1"/>
</dbReference>
<evidence type="ECO:0000256" key="2">
    <source>
        <dbReference type="ARBA" id="ARBA00022679"/>
    </source>
</evidence>
<dbReference type="EC" id="2.7.4.25" evidence="8"/>
<comment type="similarity">
    <text evidence="1 8">Belongs to the cytidylate kinase family. Type 1 subfamily.</text>
</comment>
<dbReference type="PANTHER" id="PTHR21299">
    <property type="entry name" value="CYTIDYLATE KINASE/PANTOATE-BETA-ALANINE LIGASE"/>
    <property type="match status" value="1"/>
</dbReference>
<dbReference type="AlphaFoldDB" id="A0AAW6TYT3"/>
<evidence type="ECO:0000256" key="3">
    <source>
        <dbReference type="ARBA" id="ARBA00022741"/>
    </source>
</evidence>
<name>A0AAW6TYT3_9BACT</name>
<keyword evidence="4 8" id="KW-0418">Kinase</keyword>
<evidence type="ECO:0000313" key="10">
    <source>
        <dbReference type="EMBL" id="MDI6449765.1"/>
    </source>
</evidence>
<keyword evidence="5 8" id="KW-0067">ATP-binding</keyword>
<dbReference type="GO" id="GO:0015949">
    <property type="term" value="P:nucleobase-containing small molecule interconversion"/>
    <property type="evidence" value="ECO:0007669"/>
    <property type="project" value="TreeGrafter"/>
</dbReference>
<evidence type="ECO:0000256" key="6">
    <source>
        <dbReference type="ARBA" id="ARBA00047615"/>
    </source>
</evidence>
<dbReference type="Proteomes" id="UP001431776">
    <property type="component" value="Unassembled WGS sequence"/>
</dbReference>
<evidence type="ECO:0000256" key="7">
    <source>
        <dbReference type="ARBA" id="ARBA00048478"/>
    </source>
</evidence>
<feature type="binding site" evidence="8">
    <location>
        <begin position="10"/>
        <end position="18"/>
    </location>
    <ligand>
        <name>ATP</name>
        <dbReference type="ChEBI" id="CHEBI:30616"/>
    </ligand>
</feature>
<comment type="caution">
    <text evidence="10">The sequence shown here is derived from an EMBL/GenBank/DDBJ whole genome shotgun (WGS) entry which is preliminary data.</text>
</comment>
<keyword evidence="11" id="KW-1185">Reference proteome</keyword>
<keyword evidence="3 8" id="KW-0547">Nucleotide-binding</keyword>
<keyword evidence="8" id="KW-0963">Cytoplasm</keyword>
<dbReference type="PANTHER" id="PTHR21299:SF2">
    <property type="entry name" value="CYTIDYLATE KINASE"/>
    <property type="match status" value="1"/>
</dbReference>
<dbReference type="InterPro" id="IPR003136">
    <property type="entry name" value="Cytidylate_kin"/>
</dbReference>
<keyword evidence="2 8" id="KW-0808">Transferase</keyword>
<accession>A0AAW6TYT3</accession>
<proteinExistence type="inferred from homology"/>
<dbReference type="Gene3D" id="3.40.50.300">
    <property type="entry name" value="P-loop containing nucleotide triphosphate hydrolases"/>
    <property type="match status" value="1"/>
</dbReference>
<evidence type="ECO:0000313" key="11">
    <source>
        <dbReference type="Proteomes" id="UP001431776"/>
    </source>
</evidence>
<comment type="catalytic activity">
    <reaction evidence="6 8">
        <text>dCMP + ATP = dCDP + ADP</text>
        <dbReference type="Rhea" id="RHEA:25094"/>
        <dbReference type="ChEBI" id="CHEBI:30616"/>
        <dbReference type="ChEBI" id="CHEBI:57566"/>
        <dbReference type="ChEBI" id="CHEBI:58593"/>
        <dbReference type="ChEBI" id="CHEBI:456216"/>
        <dbReference type="EC" id="2.7.4.25"/>
    </reaction>
</comment>
<gene>
    <name evidence="8 10" type="primary">cmk</name>
    <name evidence="10" type="ORF">QJ522_11970</name>
</gene>
<dbReference type="GO" id="GO:0006220">
    <property type="term" value="P:pyrimidine nucleotide metabolic process"/>
    <property type="evidence" value="ECO:0007669"/>
    <property type="project" value="UniProtKB-UniRule"/>
</dbReference>
<protein>
    <recommendedName>
        <fullName evidence="8">Cytidylate kinase</fullName>
        <shortName evidence="8">CK</shortName>
        <ecNumber evidence="8">2.7.4.25</ecNumber>
    </recommendedName>
    <alternativeName>
        <fullName evidence="8">Cytidine monophosphate kinase</fullName>
        <shortName evidence="8">CMP kinase</shortName>
    </alternativeName>
</protein>
<evidence type="ECO:0000256" key="5">
    <source>
        <dbReference type="ARBA" id="ARBA00022840"/>
    </source>
</evidence>